<dbReference type="GO" id="GO:0016020">
    <property type="term" value="C:membrane"/>
    <property type="evidence" value="ECO:0007669"/>
    <property type="project" value="UniProtKB-SubCell"/>
</dbReference>
<comment type="similarity">
    <text evidence="5">Belongs to the SAT4 family.</text>
</comment>
<dbReference type="InterPro" id="IPR049326">
    <property type="entry name" value="Rhodopsin_dom_fungi"/>
</dbReference>
<feature type="transmembrane region" description="Helical" evidence="7">
    <location>
        <begin position="26"/>
        <end position="47"/>
    </location>
</feature>
<sequence length="388" mass="43268">MSENPYFSNPPPGIDLTENRTVTNNAIGIALFLLAVIFVVLRTIARLRFQKVPLGWDDYFMYGGLTLCAGNLACCIAGGFHGLGQHIWALGPEEMEKISIITFAYVFIYSWSVTMIKFSILLFYRRIFGMTWLSWWCVFLTSGYLIANHVVLPLYCKPIHYYWSQWHNVEGGTCPVDEANFYLGIGIINMIGDFSILLVPAPKVLKLQMPRGQKIAVLFIFLLGSFVCIASIIRIKVIISLTKTMDISWAKSDVFIWSSVEPSVGIISGCLPTLRTLMVSVMRKIGLSRFVTRSKYNLDNDESSSGDGTEGGDKGRSRQSWSKNRSMFNSNNPKRLRPDDDEVCLTTITAGKGGSNSSIRTGEMSNSDHSPPNLGGITVHKQFHVGED</sequence>
<feature type="transmembrane region" description="Helical" evidence="7">
    <location>
        <begin position="100"/>
        <end position="123"/>
    </location>
</feature>
<evidence type="ECO:0000259" key="8">
    <source>
        <dbReference type="Pfam" id="PF20684"/>
    </source>
</evidence>
<feature type="transmembrane region" description="Helical" evidence="7">
    <location>
        <begin position="59"/>
        <end position="80"/>
    </location>
</feature>
<evidence type="ECO:0000256" key="6">
    <source>
        <dbReference type="SAM" id="MobiDB-lite"/>
    </source>
</evidence>
<keyword evidence="4 7" id="KW-0472">Membrane</keyword>
<dbReference type="AlphaFoldDB" id="A0A2B7X072"/>
<evidence type="ECO:0000256" key="5">
    <source>
        <dbReference type="ARBA" id="ARBA00038359"/>
    </source>
</evidence>
<reference evidence="9 10" key="1">
    <citation type="submission" date="2017-10" db="EMBL/GenBank/DDBJ databases">
        <title>Comparative genomics in systemic dimorphic fungi from Ajellomycetaceae.</title>
        <authorList>
            <person name="Munoz J.F."/>
            <person name="Mcewen J.G."/>
            <person name="Clay O.K."/>
            <person name="Cuomo C.A."/>
        </authorList>
    </citation>
    <scope>NUCLEOTIDE SEQUENCE [LARGE SCALE GENOMIC DNA]</scope>
    <source>
        <strain evidence="9 10">UAMH7299</strain>
    </source>
</reference>
<keyword evidence="2 7" id="KW-0812">Transmembrane</keyword>
<dbReference type="STRING" id="1447883.A0A2B7X072"/>
<accession>A0A2B7X072</accession>
<dbReference type="InterPro" id="IPR052337">
    <property type="entry name" value="SAT4-like"/>
</dbReference>
<evidence type="ECO:0000256" key="4">
    <source>
        <dbReference type="ARBA" id="ARBA00023136"/>
    </source>
</evidence>
<feature type="transmembrane region" description="Helical" evidence="7">
    <location>
        <begin position="215"/>
        <end position="235"/>
    </location>
</feature>
<feature type="region of interest" description="Disordered" evidence="6">
    <location>
        <begin position="299"/>
        <end position="388"/>
    </location>
</feature>
<feature type="compositionally biased region" description="Polar residues" evidence="6">
    <location>
        <begin position="318"/>
        <end position="333"/>
    </location>
</feature>
<feature type="transmembrane region" description="Helical" evidence="7">
    <location>
        <begin position="135"/>
        <end position="155"/>
    </location>
</feature>
<feature type="domain" description="Rhodopsin" evidence="8">
    <location>
        <begin position="41"/>
        <end position="278"/>
    </location>
</feature>
<evidence type="ECO:0000313" key="9">
    <source>
        <dbReference type="EMBL" id="PGH05004.1"/>
    </source>
</evidence>
<comment type="caution">
    <text evidence="9">The sequence shown here is derived from an EMBL/GenBank/DDBJ whole genome shotgun (WGS) entry which is preliminary data.</text>
</comment>
<dbReference type="Proteomes" id="UP000224634">
    <property type="component" value="Unassembled WGS sequence"/>
</dbReference>
<dbReference type="EMBL" id="PDNA01000193">
    <property type="protein sequence ID" value="PGH05004.1"/>
    <property type="molecule type" value="Genomic_DNA"/>
</dbReference>
<name>A0A2B7X072_POLH7</name>
<evidence type="ECO:0000256" key="3">
    <source>
        <dbReference type="ARBA" id="ARBA00022989"/>
    </source>
</evidence>
<dbReference type="PANTHER" id="PTHR33048:SF163">
    <property type="entry name" value="INTEGRAL MEMBRANE PROTEIN (AFU_ORTHOLOGUE AFUA_8G05510)"/>
    <property type="match status" value="1"/>
</dbReference>
<evidence type="ECO:0000256" key="7">
    <source>
        <dbReference type="SAM" id="Phobius"/>
    </source>
</evidence>
<evidence type="ECO:0000256" key="2">
    <source>
        <dbReference type="ARBA" id="ARBA00022692"/>
    </source>
</evidence>
<dbReference type="Pfam" id="PF20684">
    <property type="entry name" value="Fung_rhodopsin"/>
    <property type="match status" value="1"/>
</dbReference>
<dbReference type="PANTHER" id="PTHR33048">
    <property type="entry name" value="PTH11-LIKE INTEGRAL MEMBRANE PROTEIN (AFU_ORTHOLOGUE AFUA_5G11245)"/>
    <property type="match status" value="1"/>
</dbReference>
<proteinExistence type="inferred from homology"/>
<keyword evidence="3 7" id="KW-1133">Transmembrane helix</keyword>
<evidence type="ECO:0000313" key="10">
    <source>
        <dbReference type="Proteomes" id="UP000224634"/>
    </source>
</evidence>
<evidence type="ECO:0000256" key="1">
    <source>
        <dbReference type="ARBA" id="ARBA00004141"/>
    </source>
</evidence>
<gene>
    <name evidence="9" type="ORF">AJ80_08431</name>
</gene>
<keyword evidence="10" id="KW-1185">Reference proteome</keyword>
<dbReference type="OrthoDB" id="5429740at2759"/>
<organism evidence="9 10">
    <name type="scientific">Polytolypa hystricis (strain UAMH7299)</name>
    <dbReference type="NCBI Taxonomy" id="1447883"/>
    <lineage>
        <taxon>Eukaryota</taxon>
        <taxon>Fungi</taxon>
        <taxon>Dikarya</taxon>
        <taxon>Ascomycota</taxon>
        <taxon>Pezizomycotina</taxon>
        <taxon>Eurotiomycetes</taxon>
        <taxon>Eurotiomycetidae</taxon>
        <taxon>Onygenales</taxon>
        <taxon>Onygenales incertae sedis</taxon>
        <taxon>Polytolypa</taxon>
    </lineage>
</organism>
<protein>
    <recommendedName>
        <fullName evidence="8">Rhodopsin domain-containing protein</fullName>
    </recommendedName>
</protein>
<feature type="transmembrane region" description="Helical" evidence="7">
    <location>
        <begin position="181"/>
        <end position="203"/>
    </location>
</feature>
<comment type="subcellular location">
    <subcellularLocation>
        <location evidence="1">Membrane</location>
        <topology evidence="1">Multi-pass membrane protein</topology>
    </subcellularLocation>
</comment>
<feature type="compositionally biased region" description="Polar residues" evidence="6">
    <location>
        <begin position="355"/>
        <end position="370"/>
    </location>
</feature>